<dbReference type="EMBL" id="RPOK01000001">
    <property type="protein sequence ID" value="RPJ68477.1"/>
    <property type="molecule type" value="Genomic_DNA"/>
</dbReference>
<evidence type="ECO:0000256" key="6">
    <source>
        <dbReference type="SAM" id="Phobius"/>
    </source>
</evidence>
<feature type="transmembrane region" description="Helical" evidence="6">
    <location>
        <begin position="703"/>
        <end position="726"/>
    </location>
</feature>
<protein>
    <submittedName>
        <fullName evidence="8">FtsX-like permease family protein</fullName>
    </submittedName>
</protein>
<accession>A0A3N5Y396</accession>
<dbReference type="PANTHER" id="PTHR30287:SF1">
    <property type="entry name" value="INNER MEMBRANE PROTEIN"/>
    <property type="match status" value="1"/>
</dbReference>
<dbReference type="GO" id="GO:0005886">
    <property type="term" value="C:plasma membrane"/>
    <property type="evidence" value="ECO:0007669"/>
    <property type="project" value="UniProtKB-SubCell"/>
</dbReference>
<feature type="transmembrane region" description="Helical" evidence="6">
    <location>
        <begin position="412"/>
        <end position="435"/>
    </location>
</feature>
<feature type="transmembrane region" description="Helical" evidence="6">
    <location>
        <begin position="790"/>
        <end position="811"/>
    </location>
</feature>
<reference evidence="8 9" key="1">
    <citation type="submission" date="2018-11" db="EMBL/GenBank/DDBJ databases">
        <authorList>
            <person name="Ye M.-Q."/>
            <person name="Du Z.-J."/>
        </authorList>
    </citation>
    <scope>NUCLEOTIDE SEQUENCE [LARGE SCALE GENOMIC DNA]</scope>
    <source>
        <strain evidence="8 9">U0105</strain>
    </source>
</reference>
<evidence type="ECO:0000256" key="3">
    <source>
        <dbReference type="ARBA" id="ARBA00022692"/>
    </source>
</evidence>
<dbReference type="RefSeq" id="WP_124026478.1">
    <property type="nucleotide sequence ID" value="NZ_JBHRSN010000005.1"/>
</dbReference>
<evidence type="ECO:0000256" key="1">
    <source>
        <dbReference type="ARBA" id="ARBA00004651"/>
    </source>
</evidence>
<keyword evidence="2" id="KW-1003">Cell membrane</keyword>
<evidence type="ECO:0000256" key="5">
    <source>
        <dbReference type="ARBA" id="ARBA00023136"/>
    </source>
</evidence>
<keyword evidence="4 6" id="KW-1133">Transmembrane helix</keyword>
<comment type="caution">
    <text evidence="8">The sequence shown here is derived from an EMBL/GenBank/DDBJ whole genome shotgun (WGS) entry which is preliminary data.</text>
</comment>
<keyword evidence="3 6" id="KW-0812">Transmembrane</keyword>
<feature type="transmembrane region" description="Helical" evidence="6">
    <location>
        <begin position="306"/>
        <end position="328"/>
    </location>
</feature>
<keyword evidence="9" id="KW-1185">Reference proteome</keyword>
<evidence type="ECO:0000313" key="9">
    <source>
        <dbReference type="Proteomes" id="UP000275281"/>
    </source>
</evidence>
<proteinExistence type="predicted"/>
<dbReference type="InterPro" id="IPR003838">
    <property type="entry name" value="ABC3_permease_C"/>
</dbReference>
<evidence type="ECO:0000256" key="4">
    <source>
        <dbReference type="ARBA" id="ARBA00022989"/>
    </source>
</evidence>
<keyword evidence="5 6" id="KW-0472">Membrane</keyword>
<evidence type="ECO:0000313" key="8">
    <source>
        <dbReference type="EMBL" id="RPJ68477.1"/>
    </source>
</evidence>
<evidence type="ECO:0000256" key="2">
    <source>
        <dbReference type="ARBA" id="ARBA00022475"/>
    </source>
</evidence>
<gene>
    <name evidence="8" type="ORF">DRW07_03470</name>
</gene>
<comment type="subcellular location">
    <subcellularLocation>
        <location evidence="1">Cell membrane</location>
        <topology evidence="1">Multi-pass membrane protein</topology>
    </subcellularLocation>
</comment>
<dbReference type="OrthoDB" id="5292592at2"/>
<sequence>MLRNNLALAWHFFTQERTQAHYRYLRWTQALLMVFIVTLSQTSHTIQAYLADNLANLLGADIVLSQQSALNDSQTSALDALTQKRAITKSVITTLTHNGQWQRAQLKAVGHHYPMQGELLTANALNDTGRVTLSGPENGEIWLEARLLAGLGLNVGDTLILAGTPLIVTKVLLHEPDRLMEGHNVDMRAMVSLSQLEMLNFSSELLTHRYLFEASNSQIKQVLAWQKTHLPAAQVFHKTGAHPLALFWKRTENFLGLTSIILFFMAAIAIEKLTHIHIQKEQYFTAVCMSLGASKYAGLQVSLCKWALNMLFLMPPVLAFSAGCHWLLVDWLSSTFTAISWHWNMGLGISSLLSITLIFLLFQAPVWIGLKHSSVTQLVNNTQGKVSYGVTLICAIAVMAVVAMSYSDNGLLTTMVLAALLISIVMIIAISWGALTVAEKATKRLSGLFPFVMFMMKQRLVNKSTQILGVGLCAFLLLFTLMLMKDLGDTLSAYQREQNGNLLVTQATAEQMQDVKQWAENHGAEVRQQKPFTYAKLIRVNGQHLSDYATQPSESMSTMAREIRLHWTDDVPANNRVVSGAWWQQPDADWQQISVEQEVMLDLGLDVGDTLTFYIGQHAVDFTISASHVYRAGGGSITFWVQMPVAVLDHISAPHYSMASIELADTQFGLLNELWQRHPTLRMVSLQEMTARFDDTLAMVTQVISGFSILIILLSVIVILATIHAVEGTEKKKNSIIMSFGFSKTTCLQLNLIEWLVTGAVAATGAIAGTYIAGLLIYQSQFSLPYQPDFLWLAGTLLLIMASVTAVGTMASRKSLNSSIRELMTEQ</sequence>
<name>A0A3N5Y396_9ALTE</name>
<feature type="transmembrane region" description="Helical" evidence="6">
    <location>
        <begin position="752"/>
        <end position="778"/>
    </location>
</feature>
<dbReference type="PANTHER" id="PTHR30287">
    <property type="entry name" value="MEMBRANE COMPONENT OF PREDICTED ABC SUPERFAMILY METABOLITE UPTAKE TRANSPORTER"/>
    <property type="match status" value="1"/>
</dbReference>
<dbReference type="Pfam" id="PF02687">
    <property type="entry name" value="FtsX"/>
    <property type="match status" value="1"/>
</dbReference>
<feature type="transmembrane region" description="Helical" evidence="6">
    <location>
        <begin position="348"/>
        <end position="368"/>
    </location>
</feature>
<feature type="domain" description="ABC3 transporter permease C-terminal" evidence="7">
    <location>
        <begin position="707"/>
        <end position="819"/>
    </location>
</feature>
<organism evidence="8 9">
    <name type="scientific">Alteromonas sediminis</name>
    <dbReference type="NCBI Taxonomy" id="2259342"/>
    <lineage>
        <taxon>Bacteria</taxon>
        <taxon>Pseudomonadati</taxon>
        <taxon>Pseudomonadota</taxon>
        <taxon>Gammaproteobacteria</taxon>
        <taxon>Alteromonadales</taxon>
        <taxon>Alteromonadaceae</taxon>
        <taxon>Alteromonas/Salinimonas group</taxon>
        <taxon>Alteromonas</taxon>
    </lineage>
</organism>
<evidence type="ECO:0000259" key="7">
    <source>
        <dbReference type="Pfam" id="PF02687"/>
    </source>
</evidence>
<dbReference type="InterPro" id="IPR038766">
    <property type="entry name" value="Membrane_comp_ABC_pdt"/>
</dbReference>
<feature type="transmembrane region" description="Helical" evidence="6">
    <location>
        <begin position="388"/>
        <end position="406"/>
    </location>
</feature>
<feature type="transmembrane region" description="Helical" evidence="6">
    <location>
        <begin position="254"/>
        <end position="270"/>
    </location>
</feature>
<feature type="transmembrane region" description="Helical" evidence="6">
    <location>
        <begin position="465"/>
        <end position="484"/>
    </location>
</feature>
<dbReference type="Proteomes" id="UP000275281">
    <property type="component" value="Unassembled WGS sequence"/>
</dbReference>
<dbReference type="AlphaFoldDB" id="A0A3N5Y396"/>